<evidence type="ECO:0000313" key="2">
    <source>
        <dbReference type="Proteomes" id="UP000509241"/>
    </source>
</evidence>
<keyword evidence="2" id="KW-1185">Reference proteome</keyword>
<dbReference type="Proteomes" id="UP000509241">
    <property type="component" value="Chromosome"/>
</dbReference>
<organism evidence="1 2">
    <name type="scientific">Natrinema halophilum</name>
    <dbReference type="NCBI Taxonomy" id="1699371"/>
    <lineage>
        <taxon>Archaea</taxon>
        <taxon>Methanobacteriati</taxon>
        <taxon>Methanobacteriota</taxon>
        <taxon>Stenosarchaea group</taxon>
        <taxon>Halobacteria</taxon>
        <taxon>Halobacteriales</taxon>
        <taxon>Natrialbaceae</taxon>
        <taxon>Natrinema</taxon>
    </lineage>
</organism>
<dbReference type="RefSeq" id="WP_179262133.1">
    <property type="nucleotide sequence ID" value="NZ_CP058601.1"/>
</dbReference>
<name>A0A7D5KT15_9EURY</name>
<dbReference type="AlphaFoldDB" id="A0A7D5KT15"/>
<reference evidence="1 2" key="1">
    <citation type="submission" date="2020-07" db="EMBL/GenBank/DDBJ databases">
        <authorList>
            <person name="Cui H."/>
        </authorList>
    </citation>
    <scope>NUCLEOTIDE SEQUENCE [LARGE SCALE GENOMIC DNA]</scope>
    <source>
        <strain evidence="1 2">YPL8</strain>
    </source>
</reference>
<dbReference type="EMBL" id="CP058601">
    <property type="protein sequence ID" value="QLG50024.1"/>
    <property type="molecule type" value="Genomic_DNA"/>
</dbReference>
<evidence type="ECO:0000313" key="1">
    <source>
        <dbReference type="EMBL" id="QLG50024.1"/>
    </source>
</evidence>
<proteinExistence type="predicted"/>
<accession>A0A7D5KT15</accession>
<dbReference type="KEGG" id="haly:HYG82_14740"/>
<protein>
    <submittedName>
        <fullName evidence="1">Uncharacterized protein</fullName>
    </submittedName>
</protein>
<gene>
    <name evidence="1" type="ORF">HYG82_14740</name>
</gene>
<dbReference type="PROSITE" id="PS51257">
    <property type="entry name" value="PROKAR_LIPOPROTEIN"/>
    <property type="match status" value="1"/>
</dbReference>
<dbReference type="OrthoDB" id="170488at2157"/>
<sequence length="330" mass="34949">MNRRQYLTRTCAATGLLASVAGCLGDLNGASDTNDDNTDVASRAGERAIARAAGKLNKAAQSLSELGNLEDPENVEFDPSEPRNKISAARDHLETAEAELGEDRQADVEMLRSYADALEGLIEVTVTVTDDTISDDIDTVTTAIEEEGDIETASETVHGRYGEISAAHKRFEAADETIQNIDADRLTELAGIELTDLEDGADALGSAVGSLETLAAAYDSTLDTDAGYGALEQGRTDFENEAYETAKSEFETAESTFANARQNLENGMGNAPDGLVQYFETAECQNRHLATAAGEFAAAAGAATDGDPFAARNRKEDGEAALDDVRNCTS</sequence>
<dbReference type="GeneID" id="56034573"/>